<keyword evidence="1" id="KW-0812">Transmembrane</keyword>
<keyword evidence="3" id="KW-1185">Reference proteome</keyword>
<keyword evidence="1" id="KW-0472">Membrane</keyword>
<dbReference type="EMBL" id="SDMP01000015">
    <property type="protein sequence ID" value="RYR09686.1"/>
    <property type="molecule type" value="Genomic_DNA"/>
</dbReference>
<keyword evidence="1" id="KW-1133">Transmembrane helix</keyword>
<comment type="caution">
    <text evidence="2">The sequence shown here is derived from an EMBL/GenBank/DDBJ whole genome shotgun (WGS) entry which is preliminary data.</text>
</comment>
<accession>A0A444Z686</accession>
<organism evidence="2 3">
    <name type="scientific">Arachis hypogaea</name>
    <name type="common">Peanut</name>
    <dbReference type="NCBI Taxonomy" id="3818"/>
    <lineage>
        <taxon>Eukaryota</taxon>
        <taxon>Viridiplantae</taxon>
        <taxon>Streptophyta</taxon>
        <taxon>Embryophyta</taxon>
        <taxon>Tracheophyta</taxon>
        <taxon>Spermatophyta</taxon>
        <taxon>Magnoliopsida</taxon>
        <taxon>eudicotyledons</taxon>
        <taxon>Gunneridae</taxon>
        <taxon>Pentapetalae</taxon>
        <taxon>rosids</taxon>
        <taxon>fabids</taxon>
        <taxon>Fabales</taxon>
        <taxon>Fabaceae</taxon>
        <taxon>Papilionoideae</taxon>
        <taxon>50 kb inversion clade</taxon>
        <taxon>dalbergioids sensu lato</taxon>
        <taxon>Dalbergieae</taxon>
        <taxon>Pterocarpus clade</taxon>
        <taxon>Arachis</taxon>
    </lineage>
</organism>
<proteinExistence type="predicted"/>
<reference evidence="2 3" key="1">
    <citation type="submission" date="2019-01" db="EMBL/GenBank/DDBJ databases">
        <title>Sequencing of cultivated peanut Arachis hypogaea provides insights into genome evolution and oil improvement.</title>
        <authorList>
            <person name="Chen X."/>
        </authorList>
    </citation>
    <scope>NUCLEOTIDE SEQUENCE [LARGE SCALE GENOMIC DNA]</scope>
    <source>
        <strain evidence="3">cv. Fuhuasheng</strain>
        <tissue evidence="2">Leaves</tissue>
    </source>
</reference>
<dbReference type="Proteomes" id="UP000289738">
    <property type="component" value="Chromosome B05"/>
</dbReference>
<protein>
    <submittedName>
        <fullName evidence="2">Uncharacterized protein</fullName>
    </submittedName>
</protein>
<evidence type="ECO:0000313" key="3">
    <source>
        <dbReference type="Proteomes" id="UP000289738"/>
    </source>
</evidence>
<name>A0A444Z686_ARAHY</name>
<feature type="transmembrane region" description="Helical" evidence="1">
    <location>
        <begin position="58"/>
        <end position="77"/>
    </location>
</feature>
<evidence type="ECO:0000313" key="2">
    <source>
        <dbReference type="EMBL" id="RYR09686.1"/>
    </source>
</evidence>
<dbReference type="AlphaFoldDB" id="A0A444Z686"/>
<sequence length="82" mass="9075">MPYSEMTITLQDMTYQMGLNVDGNPVSGALMVGGMLFPDASDSRVHMRWLPLFGELRSLWLIILGFSSFCMVVPLDVSCNGL</sequence>
<gene>
    <name evidence="2" type="ORF">Ahy_B05g078069</name>
</gene>
<evidence type="ECO:0000256" key="1">
    <source>
        <dbReference type="SAM" id="Phobius"/>
    </source>
</evidence>